<proteinExistence type="predicted"/>
<sequence>QIRLRRASRGMCYADYMTEREFIRLCEGTKEKKKSNKKYISSKKEDQSMSNSESEKEQIEEGDGKLSFQRLSAELATLNIPKKRTRDELEE</sequence>
<accession>A0A5J4X1M6</accession>
<evidence type="ECO:0000313" key="3">
    <source>
        <dbReference type="Proteomes" id="UP000324800"/>
    </source>
</evidence>
<dbReference type="Proteomes" id="UP000324800">
    <property type="component" value="Unassembled WGS sequence"/>
</dbReference>
<protein>
    <submittedName>
        <fullName evidence="2">Uncharacterized protein</fullName>
    </submittedName>
</protein>
<feature type="compositionally biased region" description="Basic and acidic residues" evidence="1">
    <location>
        <begin position="42"/>
        <end position="64"/>
    </location>
</feature>
<evidence type="ECO:0000313" key="2">
    <source>
        <dbReference type="EMBL" id="KAA6401114.1"/>
    </source>
</evidence>
<feature type="non-terminal residue" evidence="2">
    <location>
        <position position="1"/>
    </location>
</feature>
<reference evidence="2 3" key="1">
    <citation type="submission" date="2019-03" db="EMBL/GenBank/DDBJ databases">
        <title>Single cell metagenomics reveals metabolic interactions within the superorganism composed of flagellate Streblomastix strix and complex community of Bacteroidetes bacteria on its surface.</title>
        <authorList>
            <person name="Treitli S.C."/>
            <person name="Kolisko M."/>
            <person name="Husnik F."/>
            <person name="Keeling P."/>
            <person name="Hampl V."/>
        </authorList>
    </citation>
    <scope>NUCLEOTIDE SEQUENCE [LARGE SCALE GENOMIC DNA]</scope>
    <source>
        <strain evidence="2">ST1C</strain>
    </source>
</reference>
<feature type="region of interest" description="Disordered" evidence="1">
    <location>
        <begin position="30"/>
        <end position="65"/>
    </location>
</feature>
<comment type="caution">
    <text evidence="2">The sequence shown here is derived from an EMBL/GenBank/DDBJ whole genome shotgun (WGS) entry which is preliminary data.</text>
</comment>
<organism evidence="2 3">
    <name type="scientific">Streblomastix strix</name>
    <dbReference type="NCBI Taxonomy" id="222440"/>
    <lineage>
        <taxon>Eukaryota</taxon>
        <taxon>Metamonada</taxon>
        <taxon>Preaxostyla</taxon>
        <taxon>Oxymonadida</taxon>
        <taxon>Streblomastigidae</taxon>
        <taxon>Streblomastix</taxon>
    </lineage>
</organism>
<gene>
    <name evidence="2" type="ORF">EZS28_003355</name>
</gene>
<evidence type="ECO:0000256" key="1">
    <source>
        <dbReference type="SAM" id="MobiDB-lite"/>
    </source>
</evidence>
<name>A0A5J4X1M6_9EUKA</name>
<feature type="compositionally biased region" description="Basic residues" evidence="1">
    <location>
        <begin position="31"/>
        <end position="41"/>
    </location>
</feature>
<dbReference type="EMBL" id="SNRW01000443">
    <property type="protein sequence ID" value="KAA6401114.1"/>
    <property type="molecule type" value="Genomic_DNA"/>
</dbReference>
<dbReference type="AlphaFoldDB" id="A0A5J4X1M6"/>